<keyword evidence="5 6" id="KW-0472">Membrane</keyword>
<dbReference type="PANTHER" id="PTHR47755:SF1">
    <property type="entry name" value="CELL DIVISION PROTEIN FTSX"/>
    <property type="match status" value="1"/>
</dbReference>
<sequence length="295" mass="31025">MKLVPSAADRRLLDESRGTRAMTWIMAIMLFLTVLAGALGLGTRSAAVLLGRQLAGRLTVQIVEPVEAQRSAQTTAAVAALRRLPEVTRVREVDRAELTSLLRPWLGSDGADPDLPIPALIDVDLGSTSDATLARVARAVAAVAPTARLDRQESWMSPVADFMTMVTGLAFALVMLMAAATAAVVILAARAGLETHRDTIEVLHMLGSTDVQVSRLFQRRIALDTFFGGVLGTVLAGGMVVLIGMQLRALGSDLLSGLTLGTGDWLLLALMPVAFALLATLAARAAVTGALGRIL</sequence>
<accession>A0ABV7SR17</accession>
<reference evidence="9" key="1">
    <citation type="journal article" date="2019" name="Int. J. Syst. Evol. Microbiol.">
        <title>The Global Catalogue of Microorganisms (GCM) 10K type strain sequencing project: providing services to taxonomists for standard genome sequencing and annotation.</title>
        <authorList>
            <consortium name="The Broad Institute Genomics Platform"/>
            <consortium name="The Broad Institute Genome Sequencing Center for Infectious Disease"/>
            <person name="Wu L."/>
            <person name="Ma J."/>
        </authorList>
    </citation>
    <scope>NUCLEOTIDE SEQUENCE [LARGE SCALE GENOMIC DNA]</scope>
    <source>
        <strain evidence="9">KCTC 42739</strain>
    </source>
</reference>
<keyword evidence="8" id="KW-0132">Cell division</keyword>
<feature type="transmembrane region" description="Helical" evidence="6">
    <location>
        <begin position="221"/>
        <end position="245"/>
    </location>
</feature>
<protein>
    <submittedName>
        <fullName evidence="8">Cell division protein FtsX</fullName>
    </submittedName>
</protein>
<evidence type="ECO:0000259" key="7">
    <source>
        <dbReference type="Pfam" id="PF02687"/>
    </source>
</evidence>
<name>A0ABV7SR17_9SPHN</name>
<dbReference type="InterPro" id="IPR004513">
    <property type="entry name" value="FtsX"/>
</dbReference>
<organism evidence="8 9">
    <name type="scientific">Sphingomonas hylomeconis</name>
    <dbReference type="NCBI Taxonomy" id="1395958"/>
    <lineage>
        <taxon>Bacteria</taxon>
        <taxon>Pseudomonadati</taxon>
        <taxon>Pseudomonadota</taxon>
        <taxon>Alphaproteobacteria</taxon>
        <taxon>Sphingomonadales</taxon>
        <taxon>Sphingomonadaceae</taxon>
        <taxon>Sphingomonas</taxon>
    </lineage>
</organism>
<dbReference type="InterPro" id="IPR003838">
    <property type="entry name" value="ABC3_permease_C"/>
</dbReference>
<evidence type="ECO:0000313" key="8">
    <source>
        <dbReference type="EMBL" id="MFC3578636.1"/>
    </source>
</evidence>
<keyword evidence="2" id="KW-1003">Cell membrane</keyword>
<dbReference type="Proteomes" id="UP001595713">
    <property type="component" value="Unassembled WGS sequence"/>
</dbReference>
<dbReference type="EMBL" id="JBHRXP010000001">
    <property type="protein sequence ID" value="MFC3578636.1"/>
    <property type="molecule type" value="Genomic_DNA"/>
</dbReference>
<dbReference type="Pfam" id="PF02687">
    <property type="entry name" value="FtsX"/>
    <property type="match status" value="1"/>
</dbReference>
<dbReference type="GO" id="GO:0051301">
    <property type="term" value="P:cell division"/>
    <property type="evidence" value="ECO:0007669"/>
    <property type="project" value="UniProtKB-KW"/>
</dbReference>
<evidence type="ECO:0000256" key="6">
    <source>
        <dbReference type="SAM" id="Phobius"/>
    </source>
</evidence>
<keyword evidence="9" id="KW-1185">Reference proteome</keyword>
<keyword evidence="3 6" id="KW-0812">Transmembrane</keyword>
<feature type="domain" description="ABC3 transporter permease C-terminal" evidence="7">
    <location>
        <begin position="173"/>
        <end position="284"/>
    </location>
</feature>
<proteinExistence type="predicted"/>
<evidence type="ECO:0000256" key="5">
    <source>
        <dbReference type="ARBA" id="ARBA00023136"/>
    </source>
</evidence>
<keyword evidence="4 6" id="KW-1133">Transmembrane helix</keyword>
<dbReference type="RefSeq" id="WP_380815538.1">
    <property type="nucleotide sequence ID" value="NZ_JANQBK010000004.1"/>
</dbReference>
<evidence type="ECO:0000313" key="9">
    <source>
        <dbReference type="Proteomes" id="UP001595713"/>
    </source>
</evidence>
<evidence type="ECO:0000256" key="1">
    <source>
        <dbReference type="ARBA" id="ARBA00004651"/>
    </source>
</evidence>
<feature type="transmembrane region" description="Helical" evidence="6">
    <location>
        <begin position="162"/>
        <end position="189"/>
    </location>
</feature>
<keyword evidence="8" id="KW-0131">Cell cycle</keyword>
<feature type="transmembrane region" description="Helical" evidence="6">
    <location>
        <begin position="265"/>
        <end position="287"/>
    </location>
</feature>
<comment type="subcellular location">
    <subcellularLocation>
        <location evidence="1">Cell membrane</location>
        <topology evidence="1">Multi-pass membrane protein</topology>
    </subcellularLocation>
</comment>
<gene>
    <name evidence="8" type="ORF">ACFONA_00525</name>
</gene>
<evidence type="ECO:0000256" key="4">
    <source>
        <dbReference type="ARBA" id="ARBA00022989"/>
    </source>
</evidence>
<dbReference type="PANTHER" id="PTHR47755">
    <property type="entry name" value="CELL DIVISION PROTEIN FTSX"/>
    <property type="match status" value="1"/>
</dbReference>
<evidence type="ECO:0000256" key="2">
    <source>
        <dbReference type="ARBA" id="ARBA00022475"/>
    </source>
</evidence>
<comment type="caution">
    <text evidence="8">The sequence shown here is derived from an EMBL/GenBank/DDBJ whole genome shotgun (WGS) entry which is preliminary data.</text>
</comment>
<evidence type="ECO:0000256" key="3">
    <source>
        <dbReference type="ARBA" id="ARBA00022692"/>
    </source>
</evidence>
<feature type="transmembrane region" description="Helical" evidence="6">
    <location>
        <begin position="21"/>
        <end position="41"/>
    </location>
</feature>